<name>A0A812K159_9DINO</name>
<keyword evidence="4" id="KW-1185">Reference proteome</keyword>
<feature type="chain" id="PRO_5032630979" evidence="2">
    <location>
        <begin position="20"/>
        <end position="699"/>
    </location>
</feature>
<evidence type="ECO:0000313" key="3">
    <source>
        <dbReference type="EMBL" id="CAE7220251.1"/>
    </source>
</evidence>
<evidence type="ECO:0000256" key="2">
    <source>
        <dbReference type="SAM" id="SignalP"/>
    </source>
</evidence>
<dbReference type="OrthoDB" id="10660852at2759"/>
<evidence type="ECO:0000256" key="1">
    <source>
        <dbReference type="SAM" id="Phobius"/>
    </source>
</evidence>
<evidence type="ECO:0000313" key="4">
    <source>
        <dbReference type="Proteomes" id="UP000604046"/>
    </source>
</evidence>
<accession>A0A812K159</accession>
<proteinExistence type="predicted"/>
<protein>
    <submittedName>
        <fullName evidence="3">Uncharacterized protein</fullName>
    </submittedName>
</protein>
<dbReference type="AlphaFoldDB" id="A0A812K159"/>
<dbReference type="EMBL" id="CAJNDS010000578">
    <property type="protein sequence ID" value="CAE7220251.1"/>
    <property type="molecule type" value="Genomic_DNA"/>
</dbReference>
<keyword evidence="1" id="KW-1133">Transmembrane helix</keyword>
<dbReference type="Proteomes" id="UP000604046">
    <property type="component" value="Unassembled WGS sequence"/>
</dbReference>
<feature type="transmembrane region" description="Helical" evidence="1">
    <location>
        <begin position="643"/>
        <end position="669"/>
    </location>
</feature>
<reference evidence="3" key="1">
    <citation type="submission" date="2021-02" db="EMBL/GenBank/DDBJ databases">
        <authorList>
            <person name="Dougan E. K."/>
            <person name="Rhodes N."/>
            <person name="Thang M."/>
            <person name="Chan C."/>
        </authorList>
    </citation>
    <scope>NUCLEOTIDE SEQUENCE</scope>
</reference>
<keyword evidence="1" id="KW-0812">Transmembrane</keyword>
<keyword evidence="2" id="KW-0732">Signal</keyword>
<feature type="signal peptide" evidence="2">
    <location>
        <begin position="1"/>
        <end position="19"/>
    </location>
</feature>
<sequence>MHYRFVFCLWVGVLQTVLASLANGANVWISFGPGRAQTTLQFQSACALQILLHPTATVSCRFVREAQLTTVLQNLLKPTLSAPTYYVLKSHDTFTEVQKAVHQAGAGNITSLWVVNISENLNWAEEAEKLRQADTVLDIAYVQTTARVGSVGYQLVWDYQPLFQLTSFQMQQLLEYMRYWSILRQCCGMQLSADWRHYLWNDTDWKNRWSVTSPKYPGCESHNITEVQRRIMQAHLWKPMLAAADDGVAITQMVVNKSSGQWMNCEKSYNMMRAHQLGFNEQFPQSVFEPLTEWSLRPPLEAHRRQFLLPMQTERFSSMRNGLPRYFVQIGASRDLQSALQYHSACLTQLVVNFGKNVRCFTTTLEQLLKFLEQEPDDNHYFAIRLDDASLADAASLQRWEVGLWLQFDNEDVANTSIDTNVHNVMHVQTGTRLKMLGHHILEDFAQLFGLSRENVDSFVSYFRWWMVLFQCCGMDMSEALALALTCVNRLGRPFDKGRQAGVGFGARPCRTLSPLDLPTTQVWFRDMQQGATGNKFEATYPACDTYVLTEVEKLFLKHPWWRSAIDAFDPFDALQHMFVDKSVESLLNCQRSNAWMLANGGPGVSLPKNLYEPLLQWVPDFQAFSKPTSDMSPHALEVPGHAWAGLLQLSLSVIFAALGGFGCGAFLFRRQVSHDAKLPVTYGRACIEAQSDVEVTMA</sequence>
<gene>
    <name evidence="3" type="ORF">SNAT2548_LOCUS8033</name>
</gene>
<comment type="caution">
    <text evidence="3">The sequence shown here is derived from an EMBL/GenBank/DDBJ whole genome shotgun (WGS) entry which is preliminary data.</text>
</comment>
<organism evidence="3 4">
    <name type="scientific">Symbiodinium natans</name>
    <dbReference type="NCBI Taxonomy" id="878477"/>
    <lineage>
        <taxon>Eukaryota</taxon>
        <taxon>Sar</taxon>
        <taxon>Alveolata</taxon>
        <taxon>Dinophyceae</taxon>
        <taxon>Suessiales</taxon>
        <taxon>Symbiodiniaceae</taxon>
        <taxon>Symbiodinium</taxon>
    </lineage>
</organism>
<keyword evidence="1" id="KW-0472">Membrane</keyword>